<evidence type="ECO:0000256" key="4">
    <source>
        <dbReference type="ARBA" id="ARBA00022833"/>
    </source>
</evidence>
<keyword evidence="2" id="KW-0677">Repeat</keyword>
<dbReference type="EMBL" id="AM920435">
    <property type="protein sequence ID" value="CAP86618.1"/>
    <property type="molecule type" value="Genomic_DNA"/>
</dbReference>
<keyword evidence="1" id="KW-0479">Metal-binding</keyword>
<evidence type="ECO:0000313" key="8">
    <source>
        <dbReference type="Proteomes" id="UP000000724"/>
    </source>
</evidence>
<dbReference type="VEuPathDB" id="FungiDB:PCH_Pc20g12890"/>
<dbReference type="BioCyc" id="PCHR:PC20G12890-MONOMER"/>
<evidence type="ECO:0000256" key="5">
    <source>
        <dbReference type="PROSITE-ProRule" id="PRU00042"/>
    </source>
</evidence>
<dbReference type="eggNOG" id="ENOG502SY83">
    <property type="taxonomic scope" value="Eukaryota"/>
</dbReference>
<dbReference type="AlphaFoldDB" id="B6HGN0"/>
<dbReference type="SUPFAM" id="SSF57667">
    <property type="entry name" value="beta-beta-alpha zinc fingers"/>
    <property type="match status" value="1"/>
</dbReference>
<evidence type="ECO:0000313" key="7">
    <source>
        <dbReference type="EMBL" id="CAP86618.1"/>
    </source>
</evidence>
<organism evidence="7 8">
    <name type="scientific">Penicillium rubens (strain ATCC 28089 / DSM 1075 / NRRL 1951 / Wisconsin 54-1255)</name>
    <name type="common">Penicillium chrysogenum</name>
    <dbReference type="NCBI Taxonomy" id="500485"/>
    <lineage>
        <taxon>Eukaryota</taxon>
        <taxon>Fungi</taxon>
        <taxon>Dikarya</taxon>
        <taxon>Ascomycota</taxon>
        <taxon>Pezizomycotina</taxon>
        <taxon>Eurotiomycetes</taxon>
        <taxon>Eurotiomycetidae</taxon>
        <taxon>Eurotiales</taxon>
        <taxon>Aspergillaceae</taxon>
        <taxon>Penicillium</taxon>
        <taxon>Penicillium chrysogenum species complex</taxon>
    </lineage>
</organism>
<dbReference type="PROSITE" id="PS50157">
    <property type="entry name" value="ZINC_FINGER_C2H2_2"/>
    <property type="match status" value="1"/>
</dbReference>
<feature type="domain" description="C2H2-type" evidence="6">
    <location>
        <begin position="240"/>
        <end position="269"/>
    </location>
</feature>
<dbReference type="Gene3D" id="3.30.160.60">
    <property type="entry name" value="Classic Zinc Finger"/>
    <property type="match status" value="1"/>
</dbReference>
<keyword evidence="8" id="KW-1185">Reference proteome</keyword>
<sequence length="271" mass="30532">MTCQAKRPRAPYKSDSPTVPYSAVSIRDSIKTNMEANLPGQDDDDEGWISNFALDFPTDQTRHFVQSETTDLPMSFDAEGGAALPSNTTLYAYLRGNDNFDLMDTAFLDYLLSTENHTEDRPLEINLFQGHMQSLASTETGNPEEPQEEGGSASLAAVSQCMDKFEEAEMPSLDHITDTSDGLYRCIYQDCKSTKVRHIRRHVKPVKCPSKVCLHRAAEQTDMRRHVVAHHTLRAKKHLFPCTQCGFAFTRKDNLTKHARKMEHTQGSSDE</sequence>
<dbReference type="InterPro" id="IPR036236">
    <property type="entry name" value="Znf_C2H2_sf"/>
</dbReference>
<evidence type="ECO:0000256" key="2">
    <source>
        <dbReference type="ARBA" id="ARBA00022737"/>
    </source>
</evidence>
<dbReference type="FunFam" id="3.30.160.60:FF:000100">
    <property type="entry name" value="Zinc finger 45-like"/>
    <property type="match status" value="1"/>
</dbReference>
<accession>B6HGN0</accession>
<dbReference type="Pfam" id="PF00096">
    <property type="entry name" value="zf-C2H2"/>
    <property type="match status" value="1"/>
</dbReference>
<reference evidence="7 8" key="1">
    <citation type="journal article" date="2008" name="Nat. Biotechnol.">
        <title>Genome sequencing and analysis of the filamentous fungus Penicillium chrysogenum.</title>
        <authorList>
            <person name="van den Berg M.A."/>
            <person name="Albang R."/>
            <person name="Albermann K."/>
            <person name="Badger J.H."/>
            <person name="Daran J.-M."/>
            <person name="Driessen A.J.M."/>
            <person name="Garcia-Estrada C."/>
            <person name="Fedorova N.D."/>
            <person name="Harris D.M."/>
            <person name="Heijne W.H.M."/>
            <person name="Joardar V.S."/>
            <person name="Kiel J.A.K.W."/>
            <person name="Kovalchuk A."/>
            <person name="Martin J.F."/>
            <person name="Nierman W.C."/>
            <person name="Nijland J.G."/>
            <person name="Pronk J.T."/>
            <person name="Roubos J.A."/>
            <person name="van der Klei I.J."/>
            <person name="van Peij N.N.M.E."/>
            <person name="Veenhuis M."/>
            <person name="von Doehren H."/>
            <person name="Wagner C."/>
            <person name="Wortman J.R."/>
            <person name="Bovenberg R.A.L."/>
        </authorList>
    </citation>
    <scope>NUCLEOTIDE SEQUENCE [LARGE SCALE GENOMIC DNA]</scope>
    <source>
        <strain evidence="8">ATCC 28089 / DSM 1075 / NRRL 1951 / Wisconsin 54-1255</strain>
    </source>
</reference>
<dbReference type="HOGENOM" id="CLU_1027136_0_0_1"/>
<gene>
    <name evidence="7" type="ORF">Pc20g12890</name>
    <name evidence="7" type="ORF">PCH_Pc20g12890</name>
</gene>
<dbReference type="OrthoDB" id="654211at2759"/>
<dbReference type="InterPro" id="IPR013087">
    <property type="entry name" value="Znf_C2H2_type"/>
</dbReference>
<keyword evidence="3 5" id="KW-0863">Zinc-finger</keyword>
<dbReference type="PROSITE" id="PS00028">
    <property type="entry name" value="ZINC_FINGER_C2H2_1"/>
    <property type="match status" value="1"/>
</dbReference>
<evidence type="ECO:0000256" key="3">
    <source>
        <dbReference type="ARBA" id="ARBA00022771"/>
    </source>
</evidence>
<evidence type="ECO:0000259" key="6">
    <source>
        <dbReference type="PROSITE" id="PS50157"/>
    </source>
</evidence>
<dbReference type="GO" id="GO:0008270">
    <property type="term" value="F:zinc ion binding"/>
    <property type="evidence" value="ECO:0007669"/>
    <property type="project" value="UniProtKB-KW"/>
</dbReference>
<dbReference type="PANTHER" id="PTHR23235">
    <property type="entry name" value="KRUEPPEL-LIKE TRANSCRIPTION FACTOR"/>
    <property type="match status" value="1"/>
</dbReference>
<dbReference type="Proteomes" id="UP000000724">
    <property type="component" value="Contig Pc00c20"/>
</dbReference>
<protein>
    <submittedName>
        <fullName evidence="7">Pc20g12890 protein</fullName>
    </submittedName>
</protein>
<dbReference type="SMART" id="SM00355">
    <property type="entry name" value="ZnF_C2H2"/>
    <property type="match status" value="3"/>
</dbReference>
<proteinExistence type="predicted"/>
<keyword evidence="4" id="KW-0862">Zinc</keyword>
<evidence type="ECO:0000256" key="1">
    <source>
        <dbReference type="ARBA" id="ARBA00022723"/>
    </source>
</evidence>
<name>B6HGN0_PENRW</name>